<sequence length="159" mass="18504">MKIKHGDFRVGKSLETYQSKSTAQEIITSLKRKISSDWEMTDFDIGLNNTSCIELRFYMNTVENSEAMHHYMNLLINKNQEMGKFCLKRVPSSWGVKNTRFLVYIMAPAWVKVPGNSFNRTIELKKATHSPIKSKTDSVKITPRYSTRESSISYVRNYY</sequence>
<evidence type="ECO:0000313" key="1">
    <source>
        <dbReference type="EMBL" id="OMJ76154.1"/>
    </source>
</evidence>
<accession>A0A1R2BHF0</accession>
<dbReference type="AlphaFoldDB" id="A0A1R2BHF0"/>
<gene>
    <name evidence="1" type="ORF">SteCoe_24525</name>
</gene>
<reference evidence="1 2" key="1">
    <citation type="submission" date="2016-11" db="EMBL/GenBank/DDBJ databases">
        <title>The macronuclear genome of Stentor coeruleus: a giant cell with tiny introns.</title>
        <authorList>
            <person name="Slabodnick M."/>
            <person name="Ruby J.G."/>
            <person name="Reiff S.B."/>
            <person name="Swart E.C."/>
            <person name="Gosai S."/>
            <person name="Prabakaran S."/>
            <person name="Witkowska E."/>
            <person name="Larue G.E."/>
            <person name="Fisher S."/>
            <person name="Freeman R.M."/>
            <person name="Gunawardena J."/>
            <person name="Chu W."/>
            <person name="Stover N.A."/>
            <person name="Gregory B.D."/>
            <person name="Nowacki M."/>
            <person name="Derisi J."/>
            <person name="Roy S.W."/>
            <person name="Marshall W.F."/>
            <person name="Sood P."/>
        </authorList>
    </citation>
    <scope>NUCLEOTIDE SEQUENCE [LARGE SCALE GENOMIC DNA]</scope>
    <source>
        <strain evidence="1">WM001</strain>
    </source>
</reference>
<name>A0A1R2BHF0_9CILI</name>
<keyword evidence="2" id="KW-1185">Reference proteome</keyword>
<dbReference type="PANTHER" id="PTHR40430:SF1">
    <property type="entry name" value="T. BRUCEI SPP.-SPECIFIC PROTEIN"/>
    <property type="match status" value="1"/>
</dbReference>
<comment type="caution">
    <text evidence="1">The sequence shown here is derived from an EMBL/GenBank/DDBJ whole genome shotgun (WGS) entry which is preliminary data.</text>
</comment>
<dbReference type="EMBL" id="MPUH01000647">
    <property type="protein sequence ID" value="OMJ76154.1"/>
    <property type="molecule type" value="Genomic_DNA"/>
</dbReference>
<proteinExistence type="predicted"/>
<protein>
    <submittedName>
        <fullName evidence="1">Uncharacterized protein</fullName>
    </submittedName>
</protein>
<evidence type="ECO:0000313" key="2">
    <source>
        <dbReference type="Proteomes" id="UP000187209"/>
    </source>
</evidence>
<dbReference type="PANTHER" id="PTHR40430">
    <property type="entry name" value="T. BRUCEI SPP.-SPECIFIC PROTEIN"/>
    <property type="match status" value="1"/>
</dbReference>
<dbReference type="Proteomes" id="UP000187209">
    <property type="component" value="Unassembled WGS sequence"/>
</dbReference>
<organism evidence="1 2">
    <name type="scientific">Stentor coeruleus</name>
    <dbReference type="NCBI Taxonomy" id="5963"/>
    <lineage>
        <taxon>Eukaryota</taxon>
        <taxon>Sar</taxon>
        <taxon>Alveolata</taxon>
        <taxon>Ciliophora</taxon>
        <taxon>Postciliodesmatophora</taxon>
        <taxon>Heterotrichea</taxon>
        <taxon>Heterotrichida</taxon>
        <taxon>Stentoridae</taxon>
        <taxon>Stentor</taxon>
    </lineage>
</organism>
<dbReference type="OrthoDB" id="541713at2759"/>